<name>B0P6I6_9FIRM</name>
<protein>
    <submittedName>
        <fullName evidence="1">Uncharacterized protein</fullName>
    </submittedName>
</protein>
<comment type="caution">
    <text evidence="1">The sequence shown here is derived from an EMBL/GenBank/DDBJ whole genome shotgun (WGS) entry which is preliminary data.</text>
</comment>
<gene>
    <name evidence="1" type="ORF">ANACOL_00363</name>
</gene>
<evidence type="ECO:0000313" key="2">
    <source>
        <dbReference type="Proteomes" id="UP000003803"/>
    </source>
</evidence>
<sequence length="421" mass="45020">MTFFVSLGYNRNREGLDFPGEAHMKRLFCLLLVVVLAFGAAPLGASAASAANGSVALQLNNDGAAELIDADGAVRAVSDPASSDAGSFKFEAAPDQTLYLCLGVSDGGDMSMLWNDSVGDLTGVASPGELADQELFKLKVSRDGDGARLVRVSQYNERAIGGSARSAWLKIDIAASDSIDEQKAVVDLAFTARDDDENGKWEKGDYALLRLTLWIGSAVEEGGDALRAAGDSFVYKPDSNSENIVTWEDVASLSFSASDDAKKFYARLSTKHDPIYAAYEDSADLYFRNFTGAPTISASSRATLTLYYPWEDGGPDPAACHVYLADADGSLRDVTKLFTYIGEDEDGSAVNGWRIRTRTLGCYIIADRALDLTLQQEQAVQTQPETVSVSEQASVPPASENAAALPFDINRNAKPIPNTGI</sequence>
<dbReference type="eggNOG" id="ENOG5033TPW">
    <property type="taxonomic scope" value="Bacteria"/>
</dbReference>
<reference evidence="1" key="2">
    <citation type="submission" date="2013-09" db="EMBL/GenBank/DDBJ databases">
        <title>Draft genome sequence of Anaerotruncus colihominis(DSM 17241).</title>
        <authorList>
            <person name="Sudarsanam P."/>
            <person name="Ley R."/>
            <person name="Guruge J."/>
            <person name="Turnbaugh P.J."/>
            <person name="Mahowald M."/>
            <person name="Liep D."/>
            <person name="Gordon J."/>
        </authorList>
    </citation>
    <scope>NUCLEOTIDE SEQUENCE</scope>
    <source>
        <strain evidence="1">DSM 17241</strain>
    </source>
</reference>
<evidence type="ECO:0000313" key="1">
    <source>
        <dbReference type="EMBL" id="EDS12811.1"/>
    </source>
</evidence>
<keyword evidence="2" id="KW-1185">Reference proteome</keyword>
<dbReference type="Proteomes" id="UP000003803">
    <property type="component" value="Unassembled WGS sequence"/>
</dbReference>
<dbReference type="EMBL" id="ABGD02000005">
    <property type="protein sequence ID" value="EDS12811.1"/>
    <property type="molecule type" value="Genomic_DNA"/>
</dbReference>
<dbReference type="HOGENOM" id="CLU_665060_0_0_9"/>
<accession>B0P6I6</accession>
<reference evidence="1" key="1">
    <citation type="submission" date="2007-11" db="EMBL/GenBank/DDBJ databases">
        <authorList>
            <person name="Fulton L."/>
            <person name="Clifton S."/>
            <person name="Fulton B."/>
            <person name="Xu J."/>
            <person name="Minx P."/>
            <person name="Pepin K.H."/>
            <person name="Johnson M."/>
            <person name="Thiruvilangam P."/>
            <person name="Bhonagiri V."/>
            <person name="Nash W.E."/>
            <person name="Mardis E.R."/>
            <person name="Wilson R.K."/>
        </authorList>
    </citation>
    <scope>NUCLEOTIDE SEQUENCE [LARGE SCALE GENOMIC DNA]</scope>
    <source>
        <strain evidence="1">DSM 17241</strain>
    </source>
</reference>
<dbReference type="AlphaFoldDB" id="B0P6I6"/>
<organism evidence="1 2">
    <name type="scientific">Anaerotruncus colihominis DSM 17241</name>
    <dbReference type="NCBI Taxonomy" id="445972"/>
    <lineage>
        <taxon>Bacteria</taxon>
        <taxon>Bacillati</taxon>
        <taxon>Bacillota</taxon>
        <taxon>Clostridia</taxon>
        <taxon>Eubacteriales</taxon>
        <taxon>Oscillospiraceae</taxon>
        <taxon>Anaerotruncus</taxon>
    </lineage>
</organism>
<proteinExistence type="predicted"/>